<dbReference type="Gene3D" id="3.40.30.10">
    <property type="entry name" value="Glutaredoxin"/>
    <property type="match status" value="1"/>
</dbReference>
<organism evidence="2">
    <name type="scientific">Vibrio sp. HB236076</name>
    <dbReference type="NCBI Taxonomy" id="3232307"/>
    <lineage>
        <taxon>Bacteria</taxon>
        <taxon>Pseudomonadati</taxon>
        <taxon>Pseudomonadota</taxon>
        <taxon>Gammaproteobacteria</taxon>
        <taxon>Vibrionales</taxon>
        <taxon>Vibrionaceae</taxon>
        <taxon>Vibrio</taxon>
    </lineage>
</organism>
<dbReference type="KEGG" id="vih:AB0763_09560"/>
<accession>A0AB39H924</accession>
<dbReference type="NCBIfam" id="TIGR02174">
    <property type="entry name" value="CXXU_selWTH"/>
    <property type="match status" value="1"/>
</dbReference>
<reference evidence="2" key="1">
    <citation type="submission" date="2024-07" db="EMBL/GenBank/DDBJ databases">
        <title>Genome Analysis of a Potential Novel Vibrio Species Secreting pH- and Thermo-stable Alginate Lyase and its Application in Producing Alginate Oligosaccharides.</title>
        <authorList>
            <person name="Huang H."/>
            <person name="Bao K."/>
        </authorList>
    </citation>
    <scope>NUCLEOTIDE SEQUENCE</scope>
    <source>
        <strain evidence="2">HB236076</strain>
    </source>
</reference>
<dbReference type="AlphaFoldDB" id="A0AB39H924"/>
<keyword evidence="1" id="KW-0676">Redox-active center</keyword>
<proteinExistence type="predicted"/>
<evidence type="ECO:0000256" key="1">
    <source>
        <dbReference type="ARBA" id="ARBA00023284"/>
    </source>
</evidence>
<protein>
    <submittedName>
        <fullName evidence="2">SelT/SelW/SelH family protein</fullName>
    </submittedName>
</protein>
<gene>
    <name evidence="2" type="ORF">AB0763_09560</name>
</gene>
<dbReference type="SUPFAM" id="SSF52833">
    <property type="entry name" value="Thioredoxin-like"/>
    <property type="match status" value="1"/>
</dbReference>
<dbReference type="RefSeq" id="WP_306100908.1">
    <property type="nucleotide sequence ID" value="NZ_CP162601.1"/>
</dbReference>
<dbReference type="PANTHER" id="PTHR36417">
    <property type="entry name" value="SELENOPROTEIN DOMAIN PROTEIN (AFU_ORTHOLOGUE AFUA_1G05220)"/>
    <property type="match status" value="1"/>
</dbReference>
<dbReference type="PANTHER" id="PTHR36417:SF2">
    <property type="entry name" value="SELENOPROTEIN DOMAIN PROTEIN (AFU_ORTHOLOGUE AFUA_1G05220)"/>
    <property type="match status" value="1"/>
</dbReference>
<dbReference type="InterPro" id="IPR036249">
    <property type="entry name" value="Thioredoxin-like_sf"/>
</dbReference>
<evidence type="ECO:0000313" key="2">
    <source>
        <dbReference type="EMBL" id="XDK24462.1"/>
    </source>
</evidence>
<dbReference type="InterPro" id="IPR011893">
    <property type="entry name" value="Selenoprotein_Rdx-typ"/>
</dbReference>
<dbReference type="EMBL" id="CP162601">
    <property type="protein sequence ID" value="XDK24462.1"/>
    <property type="molecule type" value="Genomic_DNA"/>
</dbReference>
<name>A0AB39H924_9VIBR</name>
<sequence length="92" mass="10976">MKKVTVRIYYCTQCNWMLRATWLAQELLHTFSDDIESVNLCPSTGGYFEIFCDDVSLWERKKEQGFPDAKRLKQRLRDHIDPLRQLGHIDKQ</sequence>
<dbReference type="Pfam" id="PF10262">
    <property type="entry name" value="Rdx"/>
    <property type="match status" value="1"/>
</dbReference>